<evidence type="ECO:0000313" key="5">
    <source>
        <dbReference type="Proteomes" id="UP000051291"/>
    </source>
</evidence>
<evidence type="ECO:0000259" key="2">
    <source>
        <dbReference type="Pfam" id="PF26334"/>
    </source>
</evidence>
<dbReference type="Pfam" id="PF26334">
    <property type="entry name" value="Gtf3_N"/>
    <property type="match status" value="1"/>
</dbReference>
<feature type="domain" description="Glucosyltransferase 3-like C-terminal" evidence="3">
    <location>
        <begin position="180"/>
        <end position="339"/>
    </location>
</feature>
<reference evidence="4 5" key="1">
    <citation type="journal article" date="2015" name="Genome Announc.">
        <title>Expanding the biotechnology potential of lactobacilli through comparative genomics of 213 strains and associated genera.</title>
        <authorList>
            <person name="Sun Z."/>
            <person name="Harris H.M."/>
            <person name="McCann A."/>
            <person name="Guo C."/>
            <person name="Argimon S."/>
            <person name="Zhang W."/>
            <person name="Yang X."/>
            <person name="Jeffery I.B."/>
            <person name="Cooney J.C."/>
            <person name="Kagawa T.F."/>
            <person name="Liu W."/>
            <person name="Song Y."/>
            <person name="Salvetti E."/>
            <person name="Wrobel A."/>
            <person name="Rasinkangas P."/>
            <person name="Parkhill J."/>
            <person name="Rea M.C."/>
            <person name="O'Sullivan O."/>
            <person name="Ritari J."/>
            <person name="Douillard F.P."/>
            <person name="Paul Ross R."/>
            <person name="Yang R."/>
            <person name="Briner A.E."/>
            <person name="Felis G.E."/>
            <person name="de Vos W.M."/>
            <person name="Barrangou R."/>
            <person name="Klaenhammer T.R."/>
            <person name="Caufield P.W."/>
            <person name="Cui Y."/>
            <person name="Zhang H."/>
            <person name="O'Toole P.W."/>
        </authorList>
    </citation>
    <scope>NUCLEOTIDE SEQUENCE [LARGE SCALE GENOMIC DNA]</scope>
    <source>
        <strain evidence="4 5">DSM 20653</strain>
    </source>
</reference>
<dbReference type="GO" id="GO:0016740">
    <property type="term" value="F:transferase activity"/>
    <property type="evidence" value="ECO:0007669"/>
    <property type="project" value="UniProtKB-KW"/>
</dbReference>
<dbReference type="AlphaFoldDB" id="A0A0R1ZE90"/>
<dbReference type="RefSeq" id="WP_057907132.1">
    <property type="nucleotide sequence ID" value="NZ_AYYZ01000030.1"/>
</dbReference>
<evidence type="ECO:0000313" key="4">
    <source>
        <dbReference type="EMBL" id="KRM51492.1"/>
    </source>
</evidence>
<proteinExistence type="predicted"/>
<dbReference type="PATRIC" id="fig|1423820.4.peg.1328"/>
<dbReference type="Pfam" id="PF26337">
    <property type="entry name" value="Gtf3_C"/>
    <property type="match status" value="1"/>
</dbReference>
<evidence type="ECO:0000259" key="3">
    <source>
        <dbReference type="Pfam" id="PF26337"/>
    </source>
</evidence>
<comment type="caution">
    <text evidence="4">The sequence shown here is derived from an EMBL/GenBank/DDBJ whole genome shotgun (WGS) entry which is preliminary data.</text>
</comment>
<dbReference type="InterPro" id="IPR058591">
    <property type="entry name" value="Gtf3_N"/>
</dbReference>
<dbReference type="STRING" id="1423820.FC64_GL001302"/>
<gene>
    <name evidence="4" type="ORF">FC64_GL001302</name>
</gene>
<keyword evidence="1 4" id="KW-0808">Transferase</keyword>
<dbReference type="EMBL" id="AYYZ01000030">
    <property type="protein sequence ID" value="KRM51492.1"/>
    <property type="molecule type" value="Genomic_DNA"/>
</dbReference>
<organism evidence="4 5">
    <name type="scientific">Ligilactobacillus araffinosus DSM 20653</name>
    <dbReference type="NCBI Taxonomy" id="1423820"/>
    <lineage>
        <taxon>Bacteria</taxon>
        <taxon>Bacillati</taxon>
        <taxon>Bacillota</taxon>
        <taxon>Bacilli</taxon>
        <taxon>Lactobacillales</taxon>
        <taxon>Lactobacillaceae</taxon>
        <taxon>Ligilactobacillus</taxon>
    </lineage>
</organism>
<evidence type="ECO:0000256" key="1">
    <source>
        <dbReference type="ARBA" id="ARBA00022679"/>
    </source>
</evidence>
<dbReference type="Gene3D" id="3.40.50.2000">
    <property type="entry name" value="Glycogen Phosphorylase B"/>
    <property type="match status" value="2"/>
</dbReference>
<name>A0A0R1ZE90_9LACO</name>
<feature type="domain" description="Glucosyltransferase 3-like N-terminal" evidence="2">
    <location>
        <begin position="3"/>
        <end position="161"/>
    </location>
</feature>
<dbReference type="Proteomes" id="UP000051291">
    <property type="component" value="Unassembled WGS sequence"/>
</dbReference>
<protein>
    <submittedName>
        <fullName evidence="4">Galactofuranosyltransferase</fullName>
    </submittedName>
</protein>
<dbReference type="InterPro" id="IPR058592">
    <property type="entry name" value="Gtf3_C"/>
</dbReference>
<sequence length="345" mass="39578">MKNYIINDLDDNTMNGGRKARNDVFTFAKQDGFKEILLPFIIHPQDRSFKAKLQKLKYSKVTIPKLLKHANDADVIVFQYPMYSTFLMNHLIEDIKKYTHAKLVYVIHDIEGIRMFDDTDNYSDNELRLLKQADGIIAHNQPMTDWLKEHGITVPIVNLGIFDYQNPQLINQDMDYNKSVVFAGSLEKSTFLTKLNLKDTKLTLYGPNPADQYPACIQYEGKLSPEELPKKLTQNFGLVWDGDELDTCSGTYGHYLQFNAPHKTSLYLSSGIPVIIWKKAAMAKFIEENHVGLAIDNLNDLDDILAQITDDEYKTIKQNAINMAMRLREGLYTKTALDQIVKQVM</sequence>
<accession>A0A0R1ZE90</accession>
<keyword evidence="5" id="KW-1185">Reference proteome</keyword>
<dbReference type="SUPFAM" id="SSF53756">
    <property type="entry name" value="UDP-Glycosyltransferase/glycogen phosphorylase"/>
    <property type="match status" value="1"/>
</dbReference>
<dbReference type="PIRSF" id="PIRSF007023">
    <property type="entry name" value="UDP-Galf_transf"/>
    <property type="match status" value="1"/>
</dbReference>